<evidence type="ECO:0000259" key="3">
    <source>
        <dbReference type="Pfam" id="PF02397"/>
    </source>
</evidence>
<dbReference type="PANTHER" id="PTHR30576">
    <property type="entry name" value="COLANIC BIOSYNTHESIS UDP-GLUCOSE LIPID CARRIER TRANSFERASE"/>
    <property type="match status" value="1"/>
</dbReference>
<comment type="similarity">
    <text evidence="1">Belongs to the bacterial sugar transferase family.</text>
</comment>
<evidence type="ECO:0000256" key="2">
    <source>
        <dbReference type="SAM" id="Phobius"/>
    </source>
</evidence>
<organism evidence="4 5">
    <name type="scientific">Allocoprobacillus halotolerans</name>
    <dbReference type="NCBI Taxonomy" id="2944914"/>
    <lineage>
        <taxon>Bacteria</taxon>
        <taxon>Bacillati</taxon>
        <taxon>Bacillota</taxon>
        <taxon>Erysipelotrichia</taxon>
        <taxon>Erysipelotrichales</taxon>
        <taxon>Erysipelotrichaceae</taxon>
        <taxon>Allocoprobacillus</taxon>
    </lineage>
</organism>
<keyword evidence="2" id="KW-0472">Membrane</keyword>
<dbReference type="Proteomes" id="UP001060112">
    <property type="component" value="Chromosome"/>
</dbReference>
<evidence type="ECO:0000313" key="4">
    <source>
        <dbReference type="EMBL" id="UTY39962.1"/>
    </source>
</evidence>
<keyword evidence="2" id="KW-1133">Transmembrane helix</keyword>
<dbReference type="InterPro" id="IPR003362">
    <property type="entry name" value="Bact_transf"/>
</dbReference>
<gene>
    <name evidence="4" type="ORF">NMU03_03925</name>
</gene>
<dbReference type="PANTHER" id="PTHR30576:SF8">
    <property type="entry name" value="UNDECAPRENYL-PHOSPHATE GALACTOSE PHOSPHOTRANSFERASE"/>
    <property type="match status" value="1"/>
</dbReference>
<dbReference type="RefSeq" id="WP_290141399.1">
    <property type="nucleotide sequence ID" value="NZ_CP101620.1"/>
</dbReference>
<dbReference type="GO" id="GO:0016740">
    <property type="term" value="F:transferase activity"/>
    <property type="evidence" value="ECO:0007669"/>
    <property type="project" value="UniProtKB-KW"/>
</dbReference>
<evidence type="ECO:0000313" key="5">
    <source>
        <dbReference type="Proteomes" id="UP001060112"/>
    </source>
</evidence>
<keyword evidence="4" id="KW-0808">Transferase</keyword>
<accession>A0ABY5I7Q8</accession>
<keyword evidence="5" id="KW-1185">Reference proteome</keyword>
<keyword evidence="2" id="KW-0812">Transmembrane</keyword>
<sequence length="201" mass="23330">MYRHFFKRFFDFILSLIAIIVLSPIYIIVAILVRTKLGSPVIFCQERPGKDEKIFKMYKFRSMTSETDEEGNLLPDEIRLTSFGKKLRSTSLDELPELFNILKGDMSIVGPRPLLVEYLPLYNDFQKHRHDVRPGLTGWAQVNGRNTISWEDKFKLDVEYTQKYSFLLDIKIIFMTVLSVVKKEGISSDTSVTMEEFKGGN</sequence>
<dbReference type="Pfam" id="PF02397">
    <property type="entry name" value="Bac_transf"/>
    <property type="match status" value="1"/>
</dbReference>
<name>A0ABY5I7Q8_9FIRM</name>
<evidence type="ECO:0000256" key="1">
    <source>
        <dbReference type="ARBA" id="ARBA00006464"/>
    </source>
</evidence>
<dbReference type="EMBL" id="CP101620">
    <property type="protein sequence ID" value="UTY39962.1"/>
    <property type="molecule type" value="Genomic_DNA"/>
</dbReference>
<feature type="transmembrane region" description="Helical" evidence="2">
    <location>
        <begin position="12"/>
        <end position="33"/>
    </location>
</feature>
<reference evidence="4" key="1">
    <citation type="submission" date="2022-07" db="EMBL/GenBank/DDBJ databases">
        <title>Faecal culturing of patients with breast cancer.</title>
        <authorList>
            <person name="Teng N.M.Y."/>
            <person name="Kiu R."/>
            <person name="Evans R."/>
            <person name="Baker D.J."/>
            <person name="Zenner C."/>
            <person name="Robinson S.D."/>
            <person name="Hall L.J."/>
        </authorList>
    </citation>
    <scope>NUCLEOTIDE SEQUENCE</scope>
    <source>
        <strain evidence="4">LH1062</strain>
    </source>
</reference>
<feature type="domain" description="Bacterial sugar transferase" evidence="3">
    <location>
        <begin position="7"/>
        <end position="181"/>
    </location>
</feature>
<proteinExistence type="inferred from homology"/>
<protein>
    <submittedName>
        <fullName evidence="4">Sugar transferase</fullName>
    </submittedName>
</protein>